<organism evidence="1 2">
    <name type="scientific">Polymorphospora rubra</name>
    <dbReference type="NCBI Taxonomy" id="338584"/>
    <lineage>
        <taxon>Bacteria</taxon>
        <taxon>Bacillati</taxon>
        <taxon>Actinomycetota</taxon>
        <taxon>Actinomycetes</taxon>
        <taxon>Micromonosporales</taxon>
        <taxon>Micromonosporaceae</taxon>
        <taxon>Polymorphospora</taxon>
    </lineage>
</organism>
<accession>A0A810MPK5</accession>
<sequence length="70" mass="7545">MAAPCDQAAVWLTTDTTPAVNMTVADSTATLRRSLTTFSFWGRNRGGVAGARFHRFAGVLRTGTGCRVPW</sequence>
<proteinExistence type="predicted"/>
<keyword evidence="2" id="KW-1185">Reference proteome</keyword>
<gene>
    <name evidence="1" type="ORF">Prubr_01880</name>
</gene>
<evidence type="ECO:0000313" key="1">
    <source>
        <dbReference type="EMBL" id="BCJ63167.1"/>
    </source>
</evidence>
<dbReference type="KEGG" id="pry:Prubr_01880"/>
<dbReference type="AlphaFoldDB" id="A0A810MPK5"/>
<dbReference type="Proteomes" id="UP000680866">
    <property type="component" value="Chromosome"/>
</dbReference>
<dbReference type="EMBL" id="AP023359">
    <property type="protein sequence ID" value="BCJ63167.1"/>
    <property type="molecule type" value="Genomic_DNA"/>
</dbReference>
<protein>
    <submittedName>
        <fullName evidence="1">Uncharacterized protein</fullName>
    </submittedName>
</protein>
<reference evidence="1" key="1">
    <citation type="submission" date="2020-08" db="EMBL/GenBank/DDBJ databases">
        <title>Whole genome shotgun sequence of Polymorphospora rubra NBRC 101157.</title>
        <authorList>
            <person name="Komaki H."/>
            <person name="Tamura T."/>
        </authorList>
    </citation>
    <scope>NUCLEOTIDE SEQUENCE</scope>
    <source>
        <strain evidence="1">NBRC 101157</strain>
    </source>
</reference>
<evidence type="ECO:0000313" key="2">
    <source>
        <dbReference type="Proteomes" id="UP000680866"/>
    </source>
</evidence>
<name>A0A810MPK5_9ACTN</name>